<feature type="signal peptide" evidence="1">
    <location>
        <begin position="1"/>
        <end position="29"/>
    </location>
</feature>
<feature type="chain" id="PRO_5030507475" evidence="1">
    <location>
        <begin position="30"/>
        <end position="291"/>
    </location>
</feature>
<organism evidence="3 4">
    <name type="scientific">Actinomadura namibiensis</name>
    <dbReference type="NCBI Taxonomy" id="182080"/>
    <lineage>
        <taxon>Bacteria</taxon>
        <taxon>Bacillati</taxon>
        <taxon>Actinomycetota</taxon>
        <taxon>Actinomycetes</taxon>
        <taxon>Streptosporangiales</taxon>
        <taxon>Thermomonosporaceae</taxon>
        <taxon>Actinomadura</taxon>
    </lineage>
</organism>
<accession>A0A7W3LSH6</accession>
<proteinExistence type="predicted"/>
<feature type="domain" description="DUF676" evidence="2">
    <location>
        <begin position="125"/>
        <end position="197"/>
    </location>
</feature>
<comment type="caution">
    <text evidence="3">The sequence shown here is derived from an EMBL/GenBank/DDBJ whole genome shotgun (WGS) entry which is preliminary data.</text>
</comment>
<dbReference type="AlphaFoldDB" id="A0A7W3LSH6"/>
<keyword evidence="1" id="KW-0732">Signal</keyword>
<reference evidence="3 4" key="1">
    <citation type="submission" date="2020-08" db="EMBL/GenBank/DDBJ databases">
        <title>Genomic Encyclopedia of Type Strains, Phase IV (KMG-IV): sequencing the most valuable type-strain genomes for metagenomic binning, comparative biology and taxonomic classification.</title>
        <authorList>
            <person name="Goeker M."/>
        </authorList>
    </citation>
    <scope>NUCLEOTIDE SEQUENCE [LARGE SCALE GENOMIC DNA]</scope>
    <source>
        <strain evidence="3 4">DSM 44197</strain>
    </source>
</reference>
<evidence type="ECO:0000313" key="4">
    <source>
        <dbReference type="Proteomes" id="UP000572680"/>
    </source>
</evidence>
<dbReference type="Proteomes" id="UP000572680">
    <property type="component" value="Unassembled WGS sequence"/>
</dbReference>
<gene>
    <name evidence="3" type="ORF">HNR61_005133</name>
</gene>
<dbReference type="Gene3D" id="3.40.50.1820">
    <property type="entry name" value="alpha/beta hydrolase"/>
    <property type="match status" value="1"/>
</dbReference>
<evidence type="ECO:0000313" key="3">
    <source>
        <dbReference type="EMBL" id="MBA8953480.1"/>
    </source>
</evidence>
<dbReference type="PROSITE" id="PS51257">
    <property type="entry name" value="PROKAR_LIPOPROTEIN"/>
    <property type="match status" value="1"/>
</dbReference>
<dbReference type="RefSeq" id="WP_182845684.1">
    <property type="nucleotide sequence ID" value="NZ_BAAALP010000088.1"/>
</dbReference>
<keyword evidence="4" id="KW-1185">Reference proteome</keyword>
<sequence>MRHVRSVLVAGAVAAAVAACGFVPFAPDAAPRPRPKPLPPPATEAVYLVHGVQWDGTSDCAKTWRVTLGELRRHGFRGEIVTWGYYRDDTNCARVVPGTRDTPLKELSRQLAWDIYRNHTSRGRPVAVLGHSMGGLVAAAAVAGVQKYGGRSSAWPPSLRVRNAVSLAAPYQGMKCRFAYKQCGDLRRGSPFLRWLATVPHPQGEGGTDWTLFSAEDDGPVKVPSALAARARHKITYLRGQGVGHTRVRNLGGPAPYRLRYSHTWGGDVRETADGMSPMRQAAHALYSTDH</sequence>
<dbReference type="InterPro" id="IPR007751">
    <property type="entry name" value="DUF676_lipase-like"/>
</dbReference>
<protein>
    <submittedName>
        <fullName evidence="3">Pimeloyl-ACP methyl ester carboxylesterase</fullName>
    </submittedName>
</protein>
<name>A0A7W3LSH6_ACTNM</name>
<dbReference type="InterPro" id="IPR029058">
    <property type="entry name" value="AB_hydrolase_fold"/>
</dbReference>
<dbReference type="EMBL" id="JACJIA010000007">
    <property type="protein sequence ID" value="MBA8953480.1"/>
    <property type="molecule type" value="Genomic_DNA"/>
</dbReference>
<dbReference type="SUPFAM" id="SSF53474">
    <property type="entry name" value="alpha/beta-Hydrolases"/>
    <property type="match status" value="1"/>
</dbReference>
<evidence type="ECO:0000256" key="1">
    <source>
        <dbReference type="SAM" id="SignalP"/>
    </source>
</evidence>
<evidence type="ECO:0000259" key="2">
    <source>
        <dbReference type="Pfam" id="PF05057"/>
    </source>
</evidence>
<dbReference type="Pfam" id="PF05057">
    <property type="entry name" value="DUF676"/>
    <property type="match status" value="1"/>
</dbReference>